<proteinExistence type="predicted"/>
<organism evidence="1 2">
    <name type="scientific">Pelagicoccus albus</name>
    <dbReference type="NCBI Taxonomy" id="415222"/>
    <lineage>
        <taxon>Bacteria</taxon>
        <taxon>Pseudomonadati</taxon>
        <taxon>Verrucomicrobiota</taxon>
        <taxon>Opitutia</taxon>
        <taxon>Puniceicoccales</taxon>
        <taxon>Pelagicoccaceae</taxon>
        <taxon>Pelagicoccus</taxon>
    </lineage>
</organism>
<gene>
    <name evidence="1" type="ORF">H5P27_10810</name>
</gene>
<dbReference type="EMBL" id="JACHVC010000012">
    <property type="protein sequence ID" value="MBC2606532.1"/>
    <property type="molecule type" value="Genomic_DNA"/>
</dbReference>
<dbReference type="AlphaFoldDB" id="A0A7X1EA86"/>
<comment type="caution">
    <text evidence="1">The sequence shown here is derived from an EMBL/GenBank/DDBJ whole genome shotgun (WGS) entry which is preliminary data.</text>
</comment>
<reference evidence="1 2" key="1">
    <citation type="submission" date="2020-07" db="EMBL/GenBank/DDBJ databases">
        <authorList>
            <person name="Feng X."/>
        </authorList>
    </citation>
    <scope>NUCLEOTIDE SEQUENCE [LARGE SCALE GENOMIC DNA]</scope>
    <source>
        <strain evidence="1 2">JCM23202</strain>
    </source>
</reference>
<dbReference type="Proteomes" id="UP000526501">
    <property type="component" value="Unassembled WGS sequence"/>
</dbReference>
<evidence type="ECO:0000313" key="1">
    <source>
        <dbReference type="EMBL" id="MBC2606532.1"/>
    </source>
</evidence>
<name>A0A7X1EA86_9BACT</name>
<protein>
    <submittedName>
        <fullName evidence="1">Uncharacterized protein</fullName>
    </submittedName>
</protein>
<keyword evidence="2" id="KW-1185">Reference proteome</keyword>
<dbReference type="RefSeq" id="WP_185660402.1">
    <property type="nucleotide sequence ID" value="NZ_CAWPOO010000012.1"/>
</dbReference>
<evidence type="ECO:0000313" key="2">
    <source>
        <dbReference type="Proteomes" id="UP000526501"/>
    </source>
</evidence>
<sequence>MSLNRYEQMLHDYIDSLPEEKRYWTSRVVEIEKSNTRREATALQLNSELWDYFEERSRHEPDFSRVVESGGSKLSMLNLAEYLIRIWGAPSPLPKTKDGK</sequence>
<accession>A0A7X1EA86</accession>